<gene>
    <name evidence="2" type="ORF">FOXG_22749</name>
</gene>
<reference evidence="2" key="2">
    <citation type="journal article" date="2010" name="Nature">
        <title>Comparative genomics reveals mobile pathogenicity chromosomes in Fusarium.</title>
        <authorList>
            <person name="Ma L.J."/>
            <person name="van der Does H.C."/>
            <person name="Borkovich K.A."/>
            <person name="Coleman J.J."/>
            <person name="Daboussi M.J."/>
            <person name="Di Pietro A."/>
            <person name="Dufresne M."/>
            <person name="Freitag M."/>
            <person name="Grabherr M."/>
            <person name="Henrissat B."/>
            <person name="Houterman P.M."/>
            <person name="Kang S."/>
            <person name="Shim W.B."/>
            <person name="Woloshuk C."/>
            <person name="Xie X."/>
            <person name="Xu J.R."/>
            <person name="Antoniw J."/>
            <person name="Baker S.E."/>
            <person name="Bluhm B.H."/>
            <person name="Breakspear A."/>
            <person name="Brown D.W."/>
            <person name="Butchko R.A."/>
            <person name="Chapman S."/>
            <person name="Coulson R."/>
            <person name="Coutinho P.M."/>
            <person name="Danchin E.G."/>
            <person name="Diener A."/>
            <person name="Gale L.R."/>
            <person name="Gardiner D.M."/>
            <person name="Goff S."/>
            <person name="Hammond-Kosack K.E."/>
            <person name="Hilburn K."/>
            <person name="Hua-Van A."/>
            <person name="Jonkers W."/>
            <person name="Kazan K."/>
            <person name="Kodira C.D."/>
            <person name="Koehrsen M."/>
            <person name="Kumar L."/>
            <person name="Lee Y.H."/>
            <person name="Li L."/>
            <person name="Manners J.M."/>
            <person name="Miranda-Saavedra D."/>
            <person name="Mukherjee M."/>
            <person name="Park G."/>
            <person name="Park J."/>
            <person name="Park S.Y."/>
            <person name="Proctor R.H."/>
            <person name="Regev A."/>
            <person name="Ruiz-Roldan M.C."/>
            <person name="Sain D."/>
            <person name="Sakthikumar S."/>
            <person name="Sykes S."/>
            <person name="Schwartz D.C."/>
            <person name="Turgeon B.G."/>
            <person name="Wapinski I."/>
            <person name="Yoder O."/>
            <person name="Young S."/>
            <person name="Zeng Q."/>
            <person name="Zhou S."/>
            <person name="Galagan J."/>
            <person name="Cuomo C.A."/>
            <person name="Kistler H.C."/>
            <person name="Rep M."/>
        </authorList>
    </citation>
    <scope>NUCLEOTIDE SEQUENCE [LARGE SCALE GENOMIC DNA]</scope>
    <source>
        <strain evidence="2">4287</strain>
    </source>
</reference>
<feature type="region of interest" description="Disordered" evidence="1">
    <location>
        <begin position="146"/>
        <end position="167"/>
    </location>
</feature>
<dbReference type="EMBL" id="DS231740">
    <property type="protein sequence ID" value="KNB20093.1"/>
    <property type="molecule type" value="Genomic_DNA"/>
</dbReference>
<proteinExistence type="predicted"/>
<sequence>MILACQSIVCIALVPPMQFHLLNSTSSKPLIATLGQHSLDLCMLVANELRKTYFGASLLHQLFSQAQTQIRNRQALQETPKGTRLSMTNFETQTTCLSHGPIQSQDFTNTDIIRNLGSAFTGFEGDLDTDDFAMFCSNFDFHFPTDSPDDAPSSQRIRWYPDLPTED</sequence>
<reference evidence="2" key="1">
    <citation type="submission" date="2007-04" db="EMBL/GenBank/DDBJ databases">
        <authorList>
            <consortium name="The Broad Institute Genome Sequencing Platform"/>
            <person name="Birren B."/>
            <person name="Lander E."/>
            <person name="Galagan J."/>
            <person name="Nusbaum C."/>
            <person name="Devon K."/>
            <person name="Ma L.-J."/>
            <person name="Jaffe D."/>
            <person name="Butler J."/>
            <person name="Alvarez P."/>
            <person name="Gnerre S."/>
            <person name="Grabherr M."/>
            <person name="Kleber M."/>
            <person name="Mauceli E."/>
            <person name="Brockman W."/>
            <person name="MacCallum I.A."/>
            <person name="Young S."/>
            <person name="LaButti K."/>
            <person name="DeCaprio D."/>
            <person name="Crawford M."/>
            <person name="Koehrsen M."/>
            <person name="Engels R."/>
            <person name="Montgomery P."/>
            <person name="Pearson M."/>
            <person name="Howarth C."/>
            <person name="Larson L."/>
            <person name="White J."/>
            <person name="O'Leary S."/>
            <person name="Kodira C."/>
            <person name="Zeng Q."/>
            <person name="Yandava C."/>
            <person name="Alvarado L."/>
            <person name="Kistler C."/>
            <person name="Shim W.-B."/>
            <person name="Kang S."/>
            <person name="Woloshuk C."/>
        </authorList>
    </citation>
    <scope>NUCLEOTIDE SEQUENCE</scope>
    <source>
        <strain evidence="2">4287</strain>
    </source>
</reference>
<name>A0A0J9WB51_FUSO4</name>
<dbReference type="Proteomes" id="UP000009097">
    <property type="component" value="Unassembled WGS sequence"/>
</dbReference>
<protein>
    <submittedName>
        <fullName evidence="2">Uncharacterized protein</fullName>
    </submittedName>
</protein>
<evidence type="ECO:0000313" key="2">
    <source>
        <dbReference type="EMBL" id="KNB20093.1"/>
    </source>
</evidence>
<dbReference type="KEGG" id="fox:FOXG_22749"/>
<evidence type="ECO:0000256" key="1">
    <source>
        <dbReference type="SAM" id="MobiDB-lite"/>
    </source>
</evidence>
<dbReference type="VEuPathDB" id="FungiDB:FOXG_22749"/>
<dbReference type="AlphaFoldDB" id="A0A0J9WB51"/>
<organism evidence="2 3">
    <name type="scientific">Fusarium oxysporum f. sp. lycopersici (strain 4287 / CBS 123668 / FGSC 9935 / NRRL 34936)</name>
    <name type="common">Fusarium vascular wilt of tomato</name>
    <dbReference type="NCBI Taxonomy" id="426428"/>
    <lineage>
        <taxon>Eukaryota</taxon>
        <taxon>Fungi</taxon>
        <taxon>Dikarya</taxon>
        <taxon>Ascomycota</taxon>
        <taxon>Pezizomycotina</taxon>
        <taxon>Sordariomycetes</taxon>
        <taxon>Hypocreomycetidae</taxon>
        <taxon>Hypocreales</taxon>
        <taxon>Nectriaceae</taxon>
        <taxon>Fusarium</taxon>
        <taxon>Fusarium oxysporum species complex</taxon>
    </lineage>
</organism>
<accession>A0A0J9WB51</accession>
<dbReference type="GeneID" id="28963455"/>
<dbReference type="RefSeq" id="XP_018258138.1">
    <property type="nucleotide sequence ID" value="XM_018403163.1"/>
</dbReference>
<evidence type="ECO:0000313" key="3">
    <source>
        <dbReference type="Proteomes" id="UP000009097"/>
    </source>
</evidence>